<dbReference type="EMBL" id="JAHLQL010000008">
    <property type="protein sequence ID" value="MBU5593276.1"/>
    <property type="molecule type" value="Genomic_DNA"/>
</dbReference>
<dbReference type="Pfam" id="PF17262">
    <property type="entry name" value="Cas6b_C"/>
    <property type="match status" value="1"/>
</dbReference>
<dbReference type="Pfam" id="PF17955">
    <property type="entry name" value="Cas6b_N"/>
    <property type="match status" value="1"/>
</dbReference>
<dbReference type="RefSeq" id="WP_216457946.1">
    <property type="nucleotide sequence ID" value="NZ_JAHLQL010000008.1"/>
</dbReference>
<protein>
    <submittedName>
        <fullName evidence="3">DNA repair protein</fullName>
    </submittedName>
</protein>
<evidence type="ECO:0000259" key="2">
    <source>
        <dbReference type="Pfam" id="PF17955"/>
    </source>
</evidence>
<feature type="domain" description="Cas6b N-terminal" evidence="2">
    <location>
        <begin position="1"/>
        <end position="102"/>
    </location>
</feature>
<proteinExistence type="predicted"/>
<organism evidence="3 4">
    <name type="scientific">Clostridium simiarum</name>
    <dbReference type="NCBI Taxonomy" id="2841506"/>
    <lineage>
        <taxon>Bacteria</taxon>
        <taxon>Bacillati</taxon>
        <taxon>Bacillota</taxon>
        <taxon>Clostridia</taxon>
        <taxon>Eubacteriales</taxon>
        <taxon>Clostridiaceae</taxon>
        <taxon>Clostridium</taxon>
    </lineage>
</organism>
<evidence type="ECO:0000313" key="4">
    <source>
        <dbReference type="Proteomes" id="UP000736583"/>
    </source>
</evidence>
<reference evidence="3 4" key="1">
    <citation type="submission" date="2021-06" db="EMBL/GenBank/DDBJ databases">
        <authorList>
            <person name="Sun Q."/>
            <person name="Li D."/>
        </authorList>
    </citation>
    <scope>NUCLEOTIDE SEQUENCE [LARGE SCALE GENOMIC DNA]</scope>
    <source>
        <strain evidence="3 4">MSJ-4</strain>
    </source>
</reference>
<comment type="caution">
    <text evidence="3">The sequence shown here is derived from an EMBL/GenBank/DDBJ whole genome shotgun (WGS) entry which is preliminary data.</text>
</comment>
<dbReference type="InterPro" id="IPR020209">
    <property type="entry name" value="Cas6b_C"/>
</dbReference>
<keyword evidence="4" id="KW-1185">Reference proteome</keyword>
<dbReference type="InterPro" id="IPR041528">
    <property type="entry name" value="Cas6b_N"/>
</dbReference>
<accession>A0ABS6F4P4</accession>
<sequence>MKLKVCRVMFDDMKLTPRHGEKIRGYLGNKYSGNNLLHNHEEDKFIYRYPLVQYKVLSKIPIIIGINEGANTVANIGINNDELVLDGIKYDTFQKEIIKHEFEFGCEDDYIEYNFLTPWISLSQKNIEAYRRGNKIEQEEILKKILIGNIISMSKGIDYTVDKRINCWVNLKEKEVMLKGIKHIAFIGNFKVNFNIPNYFGIGKSVSRGFGTIERV</sequence>
<dbReference type="Proteomes" id="UP000736583">
    <property type="component" value="Unassembled WGS sequence"/>
</dbReference>
<name>A0ABS6F4P4_9CLOT</name>
<gene>
    <name evidence="3" type="ORF">KQI89_16120</name>
</gene>
<evidence type="ECO:0000313" key="3">
    <source>
        <dbReference type="EMBL" id="MBU5593276.1"/>
    </source>
</evidence>
<evidence type="ECO:0000259" key="1">
    <source>
        <dbReference type="Pfam" id="PF17262"/>
    </source>
</evidence>
<feature type="domain" description="Cas6b C-terminal" evidence="1">
    <location>
        <begin position="106"/>
        <end position="216"/>
    </location>
</feature>